<name>A0A6A1W944_9ROSI</name>
<sequence length="160" mass="18292">MSPHHFARGSCRMASPGLGTAGAEGYPSSKGSVPVTQWVSDRTLTHLGELRLKYCIPPTIVLRVPEYKERVVCIEGDEIAFFEEALQAGARFPLSQEMRQLLQWFSLCPALLALNNWRLALGFFGLWEKLFLEERPSTWRNFAWCYKLQMSENCVPYFQA</sequence>
<evidence type="ECO:0000313" key="1">
    <source>
        <dbReference type="EMBL" id="KAB1219310.1"/>
    </source>
</evidence>
<dbReference type="AlphaFoldDB" id="A0A6A1W944"/>
<dbReference type="Proteomes" id="UP000516437">
    <property type="component" value="Chromosome 3"/>
</dbReference>
<proteinExistence type="predicted"/>
<comment type="caution">
    <text evidence="1">The sequence shown here is derived from an EMBL/GenBank/DDBJ whole genome shotgun (WGS) entry which is preliminary data.</text>
</comment>
<gene>
    <name evidence="1" type="ORF">CJ030_MR3G001207</name>
</gene>
<organism evidence="1 2">
    <name type="scientific">Morella rubra</name>
    <name type="common">Chinese bayberry</name>
    <dbReference type="NCBI Taxonomy" id="262757"/>
    <lineage>
        <taxon>Eukaryota</taxon>
        <taxon>Viridiplantae</taxon>
        <taxon>Streptophyta</taxon>
        <taxon>Embryophyta</taxon>
        <taxon>Tracheophyta</taxon>
        <taxon>Spermatophyta</taxon>
        <taxon>Magnoliopsida</taxon>
        <taxon>eudicotyledons</taxon>
        <taxon>Gunneridae</taxon>
        <taxon>Pentapetalae</taxon>
        <taxon>rosids</taxon>
        <taxon>fabids</taxon>
        <taxon>Fagales</taxon>
        <taxon>Myricaceae</taxon>
        <taxon>Morella</taxon>
    </lineage>
</organism>
<protein>
    <submittedName>
        <fullName evidence="1">Uncharacterized protein</fullName>
    </submittedName>
</protein>
<keyword evidence="2" id="KW-1185">Reference proteome</keyword>
<evidence type="ECO:0000313" key="2">
    <source>
        <dbReference type="Proteomes" id="UP000516437"/>
    </source>
</evidence>
<reference evidence="1 2" key="1">
    <citation type="journal article" date="2019" name="Plant Biotechnol. J.">
        <title>The red bayberry genome and genetic basis of sex determination.</title>
        <authorList>
            <person name="Jia H.M."/>
            <person name="Jia H.J."/>
            <person name="Cai Q.L."/>
            <person name="Wang Y."/>
            <person name="Zhao H.B."/>
            <person name="Yang W.F."/>
            <person name="Wang G.Y."/>
            <person name="Li Y.H."/>
            <person name="Zhan D.L."/>
            <person name="Shen Y.T."/>
            <person name="Niu Q.F."/>
            <person name="Chang L."/>
            <person name="Qiu J."/>
            <person name="Zhao L."/>
            <person name="Xie H.B."/>
            <person name="Fu W.Y."/>
            <person name="Jin J."/>
            <person name="Li X.W."/>
            <person name="Jiao Y."/>
            <person name="Zhou C.C."/>
            <person name="Tu T."/>
            <person name="Chai C.Y."/>
            <person name="Gao J.L."/>
            <person name="Fan L.J."/>
            <person name="van de Weg E."/>
            <person name="Wang J.Y."/>
            <person name="Gao Z.S."/>
        </authorList>
    </citation>
    <scope>NUCLEOTIDE SEQUENCE [LARGE SCALE GENOMIC DNA]</scope>
    <source>
        <tissue evidence="1">Leaves</tissue>
    </source>
</reference>
<dbReference type="EMBL" id="RXIC02000021">
    <property type="protein sequence ID" value="KAB1219310.1"/>
    <property type="molecule type" value="Genomic_DNA"/>
</dbReference>
<dbReference type="OrthoDB" id="671678at2759"/>
<accession>A0A6A1W944</accession>